<dbReference type="Pfam" id="PF01521">
    <property type="entry name" value="Fe-S_biosyn"/>
    <property type="match status" value="1"/>
</dbReference>
<dbReference type="InterPro" id="IPR016092">
    <property type="entry name" value="ATAP"/>
</dbReference>
<sequence length="128" mass="14098">MGLHSGTFNPEDFPWQGLTLTPAAAAHIRELAAKQPGILGVRLSVKQTGCAGFGYVLDTVREPDKDDLVFEAEGAKLFVPLKAMPFIDGTEVDYVQEGLNQLFKFHNPKPRMNAAAAKVLGYRRYYVS</sequence>
<evidence type="ECO:0000256" key="1">
    <source>
        <dbReference type="ARBA" id="ARBA00006718"/>
    </source>
</evidence>
<dbReference type="Proteomes" id="UP000248731">
    <property type="component" value="Chromosome 1"/>
</dbReference>
<dbReference type="NCBIfam" id="TIGR00049">
    <property type="entry name" value="iron-sulfur cluster assembly accessory protein"/>
    <property type="match status" value="1"/>
</dbReference>
<keyword evidence="4" id="KW-1185">Reference proteome</keyword>
<comment type="similarity">
    <text evidence="1">Belongs to the HesB/IscA family.</text>
</comment>
<protein>
    <submittedName>
        <fullName evidence="3">Iron binding protein SufA for iron-sulfur cluster assembly</fullName>
    </submittedName>
</protein>
<dbReference type="GO" id="GO:0051537">
    <property type="term" value="F:2 iron, 2 sulfur cluster binding"/>
    <property type="evidence" value="ECO:0007669"/>
    <property type="project" value="TreeGrafter"/>
</dbReference>
<dbReference type="InterPro" id="IPR000361">
    <property type="entry name" value="ATAP_core_dom"/>
</dbReference>
<dbReference type="PANTHER" id="PTHR10072:SF47">
    <property type="entry name" value="PROTEIN SUFA"/>
    <property type="match status" value="1"/>
</dbReference>
<dbReference type="InterPro" id="IPR050322">
    <property type="entry name" value="Fe-S_cluster_asmbl/transfer"/>
</dbReference>
<dbReference type="PANTHER" id="PTHR10072">
    <property type="entry name" value="IRON-SULFUR CLUSTER ASSEMBLY PROTEIN"/>
    <property type="match status" value="1"/>
</dbReference>
<dbReference type="GO" id="GO:0005829">
    <property type="term" value="C:cytosol"/>
    <property type="evidence" value="ECO:0007669"/>
    <property type="project" value="TreeGrafter"/>
</dbReference>
<accession>A0A2X4TF71</accession>
<feature type="domain" description="Core" evidence="2">
    <location>
        <begin position="18"/>
        <end position="108"/>
    </location>
</feature>
<dbReference type="InterPro" id="IPR035903">
    <property type="entry name" value="HesB-like_dom_sf"/>
</dbReference>
<evidence type="ECO:0000313" key="4">
    <source>
        <dbReference type="Proteomes" id="UP000248731"/>
    </source>
</evidence>
<dbReference type="EMBL" id="LS483466">
    <property type="protein sequence ID" value="SQI25109.1"/>
    <property type="molecule type" value="Genomic_DNA"/>
</dbReference>
<dbReference type="SUPFAM" id="SSF89360">
    <property type="entry name" value="HesB-like domain"/>
    <property type="match status" value="1"/>
</dbReference>
<organism evidence="3 4">
    <name type="scientific">Salmonella enterica subsp. arizonae</name>
    <dbReference type="NCBI Taxonomy" id="59203"/>
    <lineage>
        <taxon>Bacteria</taxon>
        <taxon>Pseudomonadati</taxon>
        <taxon>Pseudomonadota</taxon>
        <taxon>Gammaproteobacteria</taxon>
        <taxon>Enterobacterales</taxon>
        <taxon>Enterobacteriaceae</taxon>
        <taxon>Salmonella</taxon>
    </lineage>
</organism>
<dbReference type="AlphaFoldDB" id="A0A2X4TF71"/>
<reference evidence="3 4" key="1">
    <citation type="submission" date="2018-06" db="EMBL/GenBank/DDBJ databases">
        <authorList>
            <consortium name="Pathogen Informatics"/>
            <person name="Doyle S."/>
        </authorList>
    </citation>
    <scope>NUCLEOTIDE SEQUENCE [LARGE SCALE GENOMIC DNA]</scope>
    <source>
        <strain evidence="3 4">NCTC7307</strain>
    </source>
</reference>
<evidence type="ECO:0000313" key="3">
    <source>
        <dbReference type="EMBL" id="SQI25109.1"/>
    </source>
</evidence>
<dbReference type="Gene3D" id="2.60.300.12">
    <property type="entry name" value="HesB-like domain"/>
    <property type="match status" value="1"/>
</dbReference>
<name>A0A2X4TF71_SALER</name>
<gene>
    <name evidence="3" type="primary">sufA</name>
    <name evidence="3" type="ORF">NCTC7307_03143</name>
</gene>
<dbReference type="NCBIfam" id="NF007050">
    <property type="entry name" value="PRK09504.1"/>
    <property type="match status" value="1"/>
</dbReference>
<evidence type="ECO:0000259" key="2">
    <source>
        <dbReference type="Pfam" id="PF01521"/>
    </source>
</evidence>
<proteinExistence type="inferred from homology"/>
<dbReference type="GO" id="GO:0016226">
    <property type="term" value="P:iron-sulfur cluster assembly"/>
    <property type="evidence" value="ECO:0007669"/>
    <property type="project" value="InterPro"/>
</dbReference>